<feature type="domain" description="PKD/Chitinase" evidence="2">
    <location>
        <begin position="87"/>
        <end position="174"/>
    </location>
</feature>
<feature type="region of interest" description="Disordered" evidence="1">
    <location>
        <begin position="80"/>
        <end position="118"/>
    </location>
</feature>
<dbReference type="InterPro" id="IPR013783">
    <property type="entry name" value="Ig-like_fold"/>
</dbReference>
<dbReference type="Gene3D" id="2.60.40.10">
    <property type="entry name" value="Immunoglobulins"/>
    <property type="match status" value="2"/>
</dbReference>
<feature type="non-terminal residue" evidence="3">
    <location>
        <position position="1"/>
    </location>
</feature>
<sequence>GSMDIDVEPGCTLNWGVGNIDADPCFVDPDSNDFHLLAYSPCIDAGDNNAVPPEVTTDLGGNPRIINGIVDMGAYEYANRPPVANGGEDQTVEQESYEGTEVTLDGSASTDPDSAEGTNDDIVYFDWFEGDTFLGSGEIIEYTFPLGSHTVTLVVTDSFGETDEDDVTIVVQDTTPPIVNAGSSIRVEQETYEGTTVALNGSAVDNCDAELDYEWTENGVVLGNSATLTHTFNLGTHTLTLKAVDDSGNVGADTITVTVVDTTPPDFEFSVTPDVLWPANHKMVLITPSWMVSDICDDSPEVSLVSIVMNEGDDAIGDGHTSDDIQVGDDGSIYLRAERSGTGVGRIYTITYQAVDDSGNTTVRSATVTVPHDKGKPK</sequence>
<dbReference type="EMBL" id="BARS01002155">
    <property type="protein sequence ID" value="GAF82001.1"/>
    <property type="molecule type" value="Genomic_DNA"/>
</dbReference>
<dbReference type="CDD" id="cd00146">
    <property type="entry name" value="PKD"/>
    <property type="match status" value="1"/>
</dbReference>
<accession>X0T3V0</accession>
<dbReference type="InterPro" id="IPR011050">
    <property type="entry name" value="Pectin_lyase_fold/virulence"/>
</dbReference>
<comment type="caution">
    <text evidence="3">The sequence shown here is derived from an EMBL/GenBank/DDBJ whole genome shotgun (WGS) entry which is preliminary data.</text>
</comment>
<gene>
    <name evidence="3" type="ORF">S01H1_04037</name>
</gene>
<evidence type="ECO:0000259" key="2">
    <source>
        <dbReference type="SMART" id="SM00089"/>
    </source>
</evidence>
<dbReference type="PANTHER" id="PTHR24273:SF32">
    <property type="entry name" value="HYALIN"/>
    <property type="match status" value="1"/>
</dbReference>
<dbReference type="InterPro" id="IPR035986">
    <property type="entry name" value="PKD_dom_sf"/>
</dbReference>
<dbReference type="PANTHER" id="PTHR24273">
    <property type="entry name" value="FI04643P-RELATED"/>
    <property type="match status" value="1"/>
</dbReference>
<dbReference type="NCBIfam" id="NF041518">
    <property type="entry name" value="choice_anch_Q"/>
    <property type="match status" value="1"/>
</dbReference>
<evidence type="ECO:0000256" key="1">
    <source>
        <dbReference type="SAM" id="MobiDB-lite"/>
    </source>
</evidence>
<name>X0T3V0_9ZZZZ</name>
<reference evidence="3" key="1">
    <citation type="journal article" date="2014" name="Front. Microbiol.">
        <title>High frequency of phylogenetically diverse reductive dehalogenase-homologous genes in deep subseafloor sedimentary metagenomes.</title>
        <authorList>
            <person name="Kawai M."/>
            <person name="Futagami T."/>
            <person name="Toyoda A."/>
            <person name="Takaki Y."/>
            <person name="Nishi S."/>
            <person name="Hori S."/>
            <person name="Arai W."/>
            <person name="Tsubouchi T."/>
            <person name="Morono Y."/>
            <person name="Uchiyama I."/>
            <person name="Ito T."/>
            <person name="Fujiyama A."/>
            <person name="Inagaki F."/>
            <person name="Takami H."/>
        </authorList>
    </citation>
    <scope>NUCLEOTIDE SEQUENCE</scope>
    <source>
        <strain evidence="3">Expedition CK06-06</strain>
    </source>
</reference>
<proteinExistence type="predicted"/>
<protein>
    <recommendedName>
        <fullName evidence="2">PKD/Chitinase domain-containing protein</fullName>
    </recommendedName>
</protein>
<dbReference type="InterPro" id="IPR059226">
    <property type="entry name" value="Choice_anch_Q_dom"/>
</dbReference>
<dbReference type="AlphaFoldDB" id="X0T3V0"/>
<evidence type="ECO:0000313" key="3">
    <source>
        <dbReference type="EMBL" id="GAF82001.1"/>
    </source>
</evidence>
<organism evidence="3">
    <name type="scientific">marine sediment metagenome</name>
    <dbReference type="NCBI Taxonomy" id="412755"/>
    <lineage>
        <taxon>unclassified sequences</taxon>
        <taxon>metagenomes</taxon>
        <taxon>ecological metagenomes</taxon>
    </lineage>
</organism>
<dbReference type="InterPro" id="IPR022409">
    <property type="entry name" value="PKD/Chitinase_dom"/>
</dbReference>
<dbReference type="SUPFAM" id="SSF49299">
    <property type="entry name" value="PKD domain"/>
    <property type="match status" value="2"/>
</dbReference>
<feature type="domain" description="PKD/Chitinase" evidence="2">
    <location>
        <begin position="184"/>
        <end position="262"/>
    </location>
</feature>
<dbReference type="SMART" id="SM00089">
    <property type="entry name" value="PKD"/>
    <property type="match status" value="2"/>
</dbReference>
<dbReference type="SUPFAM" id="SSF51126">
    <property type="entry name" value="Pectin lyase-like"/>
    <property type="match status" value="1"/>
</dbReference>